<reference evidence="5" key="1">
    <citation type="journal article" date="2014" name="BMC Genomics">
        <title>The genome sequence of the biocontrol fungus Metarhizium anisopliae and comparative genomics of Metarhizium species.</title>
        <authorList>
            <person name="Pattemore J.A."/>
            <person name="Hane J.K."/>
            <person name="Williams A.H."/>
            <person name="Wilson B.A."/>
            <person name="Stodart B.J."/>
            <person name="Ash G.J."/>
        </authorList>
    </citation>
    <scope>NUCLEOTIDE SEQUENCE [LARGE SCALE GENOMIC DNA]</scope>
    <source>
        <strain evidence="5">BRIP 53293</strain>
    </source>
</reference>
<dbReference type="PANTHER" id="PTHR10837">
    <property type="entry name" value="PEPTIDYLARGININE DEIMINASE"/>
    <property type="match status" value="1"/>
</dbReference>
<evidence type="ECO:0000313" key="4">
    <source>
        <dbReference type="EMBL" id="KJK82462.1"/>
    </source>
</evidence>
<dbReference type="AlphaFoldDB" id="A0A0D9P868"/>
<dbReference type="InterPro" id="IPR004303">
    <property type="entry name" value="PAD"/>
</dbReference>
<accession>A0A0D9P868</accession>
<organism evidence="4 5">
    <name type="scientific">Metarhizium anisopliae BRIP 53293</name>
    <dbReference type="NCBI Taxonomy" id="1291518"/>
    <lineage>
        <taxon>Eukaryota</taxon>
        <taxon>Fungi</taxon>
        <taxon>Dikarya</taxon>
        <taxon>Ascomycota</taxon>
        <taxon>Pezizomycotina</taxon>
        <taxon>Sordariomycetes</taxon>
        <taxon>Hypocreomycetidae</taxon>
        <taxon>Hypocreales</taxon>
        <taxon>Clavicipitaceae</taxon>
        <taxon>Metarhizium</taxon>
    </lineage>
</organism>
<evidence type="ECO:0000259" key="3">
    <source>
        <dbReference type="Pfam" id="PF03068"/>
    </source>
</evidence>
<sequence length="612" mass="66978">MPRISTATAILSLGLASVSRALNPVILADTNRDGKVDVEGSTDLAGKETWTEQTGALFLANIVDTNRRCSNKIITSFDVGDGPDPSTPNQELDKCHDAADNVLRNSKYLAALKTAPMTDVSSSATGSIAVLGEAAAEKVRVFHKSGNDWLYVAANYTFAADEIKKGLELGIDARDVRRPGVWDGRATVQFSVTDGAETVKDSVALRVAPILTHHHLQQAREIITMRPSEKGLGARFAKELQDHITKAGIQKPLRLVGADQFPQDHFEAGYTSIPGPDGPVTLGVMIRSAINNTEGRIAFSDMRSDSVGAVQFLQIDNHDSDVDHTGNLETIPPHSHNGKSYPAGRVIMGSRGGQKANIIKFLEAQEMQKPVDIDTTWLYIGHTDEFMQFVPADNERGWAMMVDDPLAGLDLLVKAQKAGHGNVRALSRPSFPTDSADSRRPDDVSLPAMTIDAVLSRANFSRAQEYAAWNIERNINIVKQEVGLDDGEIFRVPALYYNEAMAGPRPYQPKKYLPEPGHEEEHIKDRDHAFQVYAFYPGAVNGIVLGKGKYLSANVWGPVIDGKDILKEAVNAAYAKANMTVDYIDDWFSHHEGVGEIHCGSNAIRDTDFPWW</sequence>
<dbReference type="PANTHER" id="PTHR10837:SF8">
    <property type="entry name" value="PROTEIN-ARGININE DEIMINASE"/>
    <property type="match status" value="1"/>
</dbReference>
<dbReference type="InterPro" id="IPR036556">
    <property type="entry name" value="PAD_central_sf"/>
</dbReference>
<protein>
    <recommendedName>
        <fullName evidence="3">Protein-arginine deiminase C-terminal domain-containing protein</fullName>
    </recommendedName>
</protein>
<evidence type="ECO:0000256" key="1">
    <source>
        <dbReference type="SAM" id="MobiDB-lite"/>
    </source>
</evidence>
<keyword evidence="2" id="KW-0732">Signal</keyword>
<dbReference type="SUPFAM" id="SSF55909">
    <property type="entry name" value="Pentein"/>
    <property type="match status" value="1"/>
</dbReference>
<dbReference type="GO" id="GO:0004668">
    <property type="term" value="F:protein-arginine deiminase activity"/>
    <property type="evidence" value="ECO:0007669"/>
    <property type="project" value="InterPro"/>
</dbReference>
<feature type="region of interest" description="Disordered" evidence="1">
    <location>
        <begin position="424"/>
        <end position="443"/>
    </location>
</feature>
<dbReference type="Gene3D" id="3.75.10.10">
    <property type="entry name" value="L-arginine/glycine Amidinotransferase, Chain A"/>
    <property type="match status" value="1"/>
</dbReference>
<feature type="domain" description="Protein-arginine deiminase C-terminal" evidence="3">
    <location>
        <begin position="198"/>
        <end position="612"/>
    </location>
</feature>
<dbReference type="InterPro" id="IPR013530">
    <property type="entry name" value="PAD_C"/>
</dbReference>
<feature type="signal peptide" evidence="2">
    <location>
        <begin position="1"/>
        <end position="21"/>
    </location>
</feature>
<evidence type="ECO:0000313" key="5">
    <source>
        <dbReference type="Proteomes" id="UP000054544"/>
    </source>
</evidence>
<name>A0A0D9P868_METAN</name>
<evidence type="ECO:0000256" key="2">
    <source>
        <dbReference type="SAM" id="SignalP"/>
    </source>
</evidence>
<dbReference type="GO" id="GO:0005737">
    <property type="term" value="C:cytoplasm"/>
    <property type="evidence" value="ECO:0007669"/>
    <property type="project" value="InterPro"/>
</dbReference>
<dbReference type="EMBL" id="KE384723">
    <property type="protein sequence ID" value="KJK82462.1"/>
    <property type="molecule type" value="Genomic_DNA"/>
</dbReference>
<proteinExistence type="predicted"/>
<dbReference type="GO" id="GO:0005509">
    <property type="term" value="F:calcium ion binding"/>
    <property type="evidence" value="ECO:0007669"/>
    <property type="project" value="InterPro"/>
</dbReference>
<dbReference type="Proteomes" id="UP000054544">
    <property type="component" value="Unassembled WGS sequence"/>
</dbReference>
<keyword evidence="5" id="KW-1185">Reference proteome</keyword>
<dbReference type="OrthoDB" id="5102063at2759"/>
<dbReference type="SUPFAM" id="SSF110083">
    <property type="entry name" value="Peptidylarginine deiminase Pad4, middle domain"/>
    <property type="match status" value="1"/>
</dbReference>
<gene>
    <name evidence="4" type="ORF">H634G_02068</name>
</gene>
<feature type="chain" id="PRO_5002342157" description="Protein-arginine deiminase C-terminal domain-containing protein" evidence="2">
    <location>
        <begin position="22"/>
        <end position="612"/>
    </location>
</feature>
<dbReference type="Pfam" id="PF03068">
    <property type="entry name" value="PAD"/>
    <property type="match status" value="1"/>
</dbReference>